<dbReference type="SUPFAM" id="SSF52540">
    <property type="entry name" value="P-loop containing nucleoside triphosphate hydrolases"/>
    <property type="match status" value="1"/>
</dbReference>
<dbReference type="EC" id="5.6.2.4" evidence="15 16"/>
<dbReference type="Pfam" id="PF20450">
    <property type="entry name" value="PPV_E1_DBD"/>
    <property type="match status" value="1"/>
</dbReference>
<feature type="modified residue" description="Phosphoserine; by host" evidence="15">
    <location>
        <position position="90"/>
    </location>
</feature>
<evidence type="ECO:0000256" key="5">
    <source>
        <dbReference type="ARBA" id="ARBA00022705"/>
    </source>
</evidence>
<dbReference type="PROSITE" id="PS51206">
    <property type="entry name" value="SF3_HELICASE_1"/>
    <property type="match status" value="1"/>
</dbReference>
<dbReference type="GO" id="GO:0042025">
    <property type="term" value="C:host cell nucleus"/>
    <property type="evidence" value="ECO:0007669"/>
    <property type="project" value="UniProtKB-SubCell"/>
</dbReference>
<dbReference type="Gene3D" id="3.40.1310.10">
    <property type="match status" value="1"/>
</dbReference>
<comment type="caution">
    <text evidence="15">Lacks conserved residue(s) required for the propagation of feature annotation.</text>
</comment>
<comment type="catalytic activity">
    <reaction evidence="12 15">
        <text>Couples ATP hydrolysis with the unwinding of duplex DNA by translocating in the 3'-5' direction.</text>
        <dbReference type="EC" id="5.6.2.4"/>
    </reaction>
</comment>
<evidence type="ECO:0000256" key="3">
    <source>
        <dbReference type="ARBA" id="ARBA00022553"/>
    </source>
</evidence>
<dbReference type="InterPro" id="IPR001177">
    <property type="entry name" value="PPV_DNA_helicase_E1_C"/>
</dbReference>
<keyword evidence="8 15" id="KW-0347">Helicase</keyword>
<sequence length="610" mass="69681">MGEPTKGTDTLEKMDESWFIVSEAECVDDINTLDELFDESTDGSCVSNLIEDDVEVDETDEGNSLALFNKQISEECENAICALKRKYVKSPQQVNVAELSPRLEAVRITPERQSKRRLFHDSGLGDDEAENSITQVETLTNLSQAKSGAINNGAELACKEIMICSNKRAKLLSKFAEYFGVPYTELTRNFKSDKTCNENWIVAVFAVADEILEASKVVLANHCDFFQLTSFNFAGMFLMQFKHAKNRETIVKLFTSVFNLQPFQLLCDPPKIKSVPTALWFYKKAIAGQCYMHGSLPDWVQRQTMVNHQAATAAETFDLSVMIQWAYDNNLTEEAQIAYNYALLADEDSNAAAFLNSNQQVRFVRDCTQMVRLYKRQEMREMSMSEWIFKCCDECEGEADWKVIGDFLKFQNVSIVGFLTALRTFFKQIPKKQAILIHGPPDTGKSYFAFSMVKFLKGKVVSYVNKSSQFWLSPLSDCKIGFLDDATHPCWSYMDQNMRNALDGNPMCIDLKHRAPQQLKLPPMMITSNVDVLKEPTLLYLHSRLMSFEFANKMPFDSYGNPIYEINDKHWKCFFRRLAKQLDLSIEEDNEPIRPERAFKCTAKCSDDPL</sequence>
<evidence type="ECO:0000256" key="4">
    <source>
        <dbReference type="ARBA" id="ARBA00022562"/>
    </source>
</evidence>
<keyword evidence="6 15" id="KW-0547">Nucleotide-binding</keyword>
<comment type="PTM">
    <text evidence="15">Phosphorylated.</text>
</comment>
<comment type="function">
    <text evidence="16">ATP-dependent DNA helicase required for initiation of viral DNA replication. It forms a complex with the viral E2 protein. The E1-E2 complex binds to the replication origin which contains binding sites for both proteins.</text>
</comment>
<dbReference type="InterPro" id="IPR046935">
    <property type="entry name" value="PPV_E1_DBD_sf"/>
</dbReference>
<protein>
    <recommendedName>
        <fullName evidence="15 16">Replication protein E1</fullName>
        <ecNumber evidence="15 16">5.6.2.4</ecNumber>
    </recommendedName>
    <alternativeName>
        <fullName evidence="15">ATP-dependent helicase E1</fullName>
    </alternativeName>
    <alternativeName>
        <fullName evidence="15">DNA 3'-5' helicase E1</fullName>
    </alternativeName>
</protein>
<dbReference type="InterPro" id="IPR016393">
    <property type="entry name" value="Rep_E1_papillomaV"/>
</dbReference>
<comment type="function">
    <text evidence="14 15">ATP-dependent DNA 3'-5' helicase required for initiation of viral DNA replication. It forms a complex with the viral E2 protein. The E1-E2 complex binds to the replication origin which contains binding sites for both proteins. During the initial step, a dimer of E1 interacts with a dimer of protein E2 leading to a complex that binds the viral origin of replication with high specificity. Then, a second dimer of E1 displaces the E2 dimer in an ATP-dependent manner to form the E1 tetramer. Following this, two E1 monomers are added to each half of the site, which results in the formation of two E1 trimers on the viral ori. Subsequently, two hexamers will be created. The double hexamer acts as a bi-directional helicase machinery and unwinds the viral DNA and then recruits the host DNA polymerase to start replication.</text>
</comment>
<reference evidence="18" key="1">
    <citation type="journal article" date="2018" name="Nat. Med.">
        <title>Expanded skin virome in DOCK8-deficient patients.</title>
        <authorList>
            <consortium name="NISC Comparative Sequencing Program"/>
            <person name="Tirosh O."/>
            <person name="Conlan S."/>
            <person name="Deming C."/>
            <person name="Lee-Lin S.Q."/>
            <person name="Huang X."/>
            <person name="Su H.C."/>
            <person name="Freeman A.F."/>
            <person name="Segre J.A."/>
            <person name="Kong H.H."/>
        </authorList>
    </citation>
    <scope>NUCLEOTIDE SEQUENCE</scope>
    <source>
        <strain evidence="18">HPV-mSK_085</strain>
    </source>
</reference>
<evidence type="ECO:0000256" key="9">
    <source>
        <dbReference type="ARBA" id="ARBA00022840"/>
    </source>
</evidence>
<keyword evidence="10 15" id="KW-0238">DNA-binding</keyword>
<dbReference type="InterPro" id="IPR037102">
    <property type="entry name" value="Znf_lg_T-Ag_D1_dom_sf"/>
</dbReference>
<dbReference type="GO" id="GO:0016887">
    <property type="term" value="F:ATP hydrolysis activity"/>
    <property type="evidence" value="ECO:0007669"/>
    <property type="project" value="RHEA"/>
</dbReference>
<evidence type="ECO:0000256" key="13">
    <source>
        <dbReference type="ARBA" id="ARBA00048988"/>
    </source>
</evidence>
<dbReference type="InterPro" id="IPR046832">
    <property type="entry name" value="PPV_E1_DBD"/>
</dbReference>
<feature type="domain" description="SF3 helicase" evidence="17">
    <location>
        <begin position="413"/>
        <end position="563"/>
    </location>
</feature>
<name>A0A385PIP8_9PAPI</name>
<evidence type="ECO:0000256" key="15">
    <source>
        <dbReference type="HAMAP-Rule" id="MF_04000"/>
    </source>
</evidence>
<dbReference type="Pfam" id="PF00519">
    <property type="entry name" value="PPV_E1_C"/>
    <property type="match status" value="1"/>
</dbReference>
<comment type="catalytic activity">
    <reaction evidence="13 15 16">
        <text>ATP + H2O = ADP + phosphate + H(+)</text>
        <dbReference type="Rhea" id="RHEA:13065"/>
        <dbReference type="ChEBI" id="CHEBI:15377"/>
        <dbReference type="ChEBI" id="CHEBI:15378"/>
        <dbReference type="ChEBI" id="CHEBI:30616"/>
        <dbReference type="ChEBI" id="CHEBI:43474"/>
        <dbReference type="ChEBI" id="CHEBI:456216"/>
        <dbReference type="EC" id="5.6.2.4"/>
    </reaction>
</comment>
<keyword evidence="15" id="KW-1017">Isopeptide bond</keyword>
<feature type="cross-link" description="Glycyl lysine isopeptide (Lys-Gly) (interchain with G-Cter in SUMO)" evidence="15">
    <location>
        <position position="520"/>
    </location>
</feature>
<dbReference type="GO" id="GO:0003677">
    <property type="term" value="F:DNA binding"/>
    <property type="evidence" value="ECO:0007669"/>
    <property type="project" value="UniProtKB-UniRule"/>
</dbReference>
<keyword evidence="5 15" id="KW-0235">DNA replication</keyword>
<comment type="subunit">
    <text evidence="15">Can form hexamers. Interacts with E2 protein; this interaction increases E1 DNA binding specificity. Interacts with host DNA polymerase subunit POLA2. Interacts with host single stranded DNA-binding protein RPA1. Interacts with host TOP1; this interaction stimulates the enzymatic activity of TOP1.</text>
</comment>
<dbReference type="InterPro" id="IPR014015">
    <property type="entry name" value="Helicase_SF3_DNA-vir"/>
</dbReference>
<feature type="modified residue" description="Phosphoserine; by host" evidence="15">
    <location>
        <position position="100"/>
    </location>
</feature>
<evidence type="ECO:0000259" key="17">
    <source>
        <dbReference type="PROSITE" id="PS51206"/>
    </source>
</evidence>
<evidence type="ECO:0000256" key="1">
    <source>
        <dbReference type="ARBA" id="ARBA00004147"/>
    </source>
</evidence>
<evidence type="ECO:0000256" key="10">
    <source>
        <dbReference type="ARBA" id="ARBA00023125"/>
    </source>
</evidence>
<dbReference type="GO" id="GO:0005524">
    <property type="term" value="F:ATP binding"/>
    <property type="evidence" value="ECO:0007669"/>
    <property type="project" value="UniProtKB-UniRule"/>
</dbReference>
<comment type="subcellular location">
    <subcellularLocation>
        <location evidence="1 15">Host nucleus</location>
    </subcellularLocation>
</comment>
<evidence type="ECO:0000256" key="14">
    <source>
        <dbReference type="ARBA" id="ARBA00093297"/>
    </source>
</evidence>
<keyword evidence="11 15" id="KW-0413">Isomerase</keyword>
<evidence type="ECO:0000313" key="18">
    <source>
        <dbReference type="EMBL" id="AYA93847.1"/>
    </source>
</evidence>
<dbReference type="SUPFAM" id="SSF55464">
    <property type="entry name" value="Origin of replication-binding domain, RBD-like"/>
    <property type="match status" value="1"/>
</dbReference>
<evidence type="ECO:0000256" key="7">
    <source>
        <dbReference type="ARBA" id="ARBA00022801"/>
    </source>
</evidence>
<organism evidence="18">
    <name type="scientific">Human papillomavirus</name>
    <dbReference type="NCBI Taxonomy" id="10566"/>
    <lineage>
        <taxon>Viruses</taxon>
        <taxon>Monodnaviria</taxon>
        <taxon>Shotokuvirae</taxon>
        <taxon>Cossaviricota</taxon>
        <taxon>Papovaviricetes</taxon>
        <taxon>Zurhausenvirales</taxon>
        <taxon>Papillomaviridae</taxon>
    </lineage>
</organism>
<keyword evidence="15" id="KW-0832">Ubl conjugation</keyword>
<proteinExistence type="inferred from homology"/>
<evidence type="ECO:0000256" key="12">
    <source>
        <dbReference type="ARBA" id="ARBA00034617"/>
    </source>
</evidence>
<dbReference type="Gene3D" id="3.40.50.300">
    <property type="entry name" value="P-loop containing nucleotide triphosphate hydrolases"/>
    <property type="match status" value="1"/>
</dbReference>
<feature type="short sequence motif" description="Nuclear localization signal" evidence="15">
    <location>
        <begin position="84"/>
        <end position="86"/>
    </location>
</feature>
<evidence type="ECO:0000256" key="8">
    <source>
        <dbReference type="ARBA" id="ARBA00022806"/>
    </source>
</evidence>
<dbReference type="InterPro" id="IPR027417">
    <property type="entry name" value="P-loop_NTPase"/>
</dbReference>
<accession>A0A385PIP8</accession>
<dbReference type="GO" id="GO:0006260">
    <property type="term" value="P:DNA replication"/>
    <property type="evidence" value="ECO:0007669"/>
    <property type="project" value="UniProtKB-UniRule"/>
</dbReference>
<keyword evidence="4 15" id="KW-1048">Host nucleus</keyword>
<dbReference type="HAMAP" id="MF_04000">
    <property type="entry name" value="PPV_E1"/>
    <property type="match status" value="1"/>
</dbReference>
<dbReference type="GO" id="GO:0043138">
    <property type="term" value="F:3'-5' DNA helicase activity"/>
    <property type="evidence" value="ECO:0007669"/>
    <property type="project" value="UniProtKB-UniRule"/>
</dbReference>
<dbReference type="Gene3D" id="1.10.10.510">
    <property type="entry name" value="Zinc finger, large T-antigen D1 domain"/>
    <property type="match status" value="1"/>
</dbReference>
<dbReference type="EMBL" id="MH777228">
    <property type="protein sequence ID" value="AYA93847.1"/>
    <property type="molecule type" value="Genomic_DNA"/>
</dbReference>
<evidence type="ECO:0000256" key="16">
    <source>
        <dbReference type="PIRNR" id="PIRNR003383"/>
    </source>
</evidence>
<keyword evidence="9 15" id="KW-0067">ATP-binding</keyword>
<feature type="binding site" evidence="15">
    <location>
        <begin position="439"/>
        <end position="446"/>
    </location>
    <ligand>
        <name>ATP</name>
        <dbReference type="ChEBI" id="CHEBI:30616"/>
    </ligand>
</feature>
<evidence type="ECO:0000256" key="11">
    <source>
        <dbReference type="ARBA" id="ARBA00023235"/>
    </source>
</evidence>
<keyword evidence="7 15" id="KW-0378">Hydrolase</keyword>
<comment type="PTM">
    <text evidence="15">Sumoylated.</text>
</comment>
<keyword evidence="3 15" id="KW-0597">Phosphoprotein</keyword>
<feature type="short sequence motif" description="Nuclear export signal" evidence="15">
    <location>
        <begin position="99"/>
        <end position="108"/>
    </location>
</feature>
<comment type="similarity">
    <text evidence="15 16">Belongs to the papillomaviridae E1 protein family.</text>
</comment>
<dbReference type="Pfam" id="PF00524">
    <property type="entry name" value="PPV_E1_N"/>
    <property type="match status" value="1"/>
</dbReference>
<dbReference type="PIRSF" id="PIRSF003383">
    <property type="entry name" value="Rep_E1_papillomaV"/>
    <property type="match status" value="1"/>
</dbReference>
<dbReference type="InterPro" id="IPR014000">
    <property type="entry name" value="PPV_DNA_helicase_E1_N"/>
</dbReference>
<evidence type="ECO:0000256" key="6">
    <source>
        <dbReference type="ARBA" id="ARBA00022741"/>
    </source>
</evidence>
<keyword evidence="2 15" id="KW-0244">Early protein</keyword>
<gene>
    <name evidence="15" type="primary">E1</name>
</gene>
<evidence type="ECO:0000256" key="2">
    <source>
        <dbReference type="ARBA" id="ARBA00022518"/>
    </source>
</evidence>